<feature type="domain" description="Peptidase M50" evidence="15">
    <location>
        <begin position="70"/>
        <end position="141"/>
    </location>
</feature>
<dbReference type="PIRSF" id="PIRSF006404">
    <property type="entry name" value="UCP006404_Pept_M50_CBS"/>
    <property type="match status" value="1"/>
</dbReference>
<comment type="similarity">
    <text evidence="2 14">Belongs to the peptidase M50B family.</text>
</comment>
<dbReference type="SUPFAM" id="SSF54631">
    <property type="entry name" value="CBS-domain pair"/>
    <property type="match status" value="1"/>
</dbReference>
<keyword evidence="17" id="KW-1185">Reference proteome</keyword>
<feature type="transmembrane region" description="Helical" evidence="14">
    <location>
        <begin position="198"/>
        <end position="222"/>
    </location>
</feature>
<evidence type="ECO:0000256" key="2">
    <source>
        <dbReference type="ARBA" id="ARBA00007931"/>
    </source>
</evidence>
<dbReference type="InterPro" id="IPR008915">
    <property type="entry name" value="Peptidase_M50"/>
</dbReference>
<comment type="subcellular location">
    <subcellularLocation>
        <location evidence="1 14">Cell membrane</location>
        <topology evidence="1 14">Multi-pass membrane protein</topology>
    </subcellularLocation>
</comment>
<evidence type="ECO:0000256" key="12">
    <source>
        <dbReference type="ARBA" id="ARBA00023122"/>
    </source>
</evidence>
<evidence type="ECO:0000256" key="6">
    <source>
        <dbReference type="ARBA" id="ARBA00022723"/>
    </source>
</evidence>
<comment type="caution">
    <text evidence="16">The sequence shown here is derived from an EMBL/GenBank/DDBJ whole genome shotgun (WGS) entry which is preliminary data.</text>
</comment>
<organism evidence="16 17">
    <name type="scientific">Kribbella deserti</name>
    <dbReference type="NCBI Taxonomy" id="1926257"/>
    <lineage>
        <taxon>Bacteria</taxon>
        <taxon>Bacillati</taxon>
        <taxon>Actinomycetota</taxon>
        <taxon>Actinomycetes</taxon>
        <taxon>Propionibacteriales</taxon>
        <taxon>Kribbellaceae</taxon>
        <taxon>Kribbella</taxon>
    </lineage>
</organism>
<evidence type="ECO:0000256" key="9">
    <source>
        <dbReference type="ARBA" id="ARBA00022833"/>
    </source>
</evidence>
<keyword evidence="6 14" id="KW-0479">Metal-binding</keyword>
<feature type="domain" description="Peptidase M50" evidence="15">
    <location>
        <begin position="144"/>
        <end position="203"/>
    </location>
</feature>
<feature type="transmembrane region" description="Helical" evidence="14">
    <location>
        <begin position="122"/>
        <end position="143"/>
    </location>
</feature>
<gene>
    <name evidence="16" type="ORF">ACFFGN_17415</name>
</gene>
<keyword evidence="9 14" id="KW-0862">Zinc</keyword>
<keyword evidence="3 14" id="KW-1003">Cell membrane</keyword>
<keyword evidence="8 14" id="KW-0378">Hydrolase</keyword>
<sequence>MSSSREPSPPSQPTATPPGTWVLGRVRGIRLTMRVTWLPIAFLLAFGFSGIIGRQFPYLGSGARYVAAFAFVVAFTLSILLHELAHALVALRFKIPVTEINLGFFAAGTHIEGERKSPFEEFAISVVGPVASLLVGGLSLLGARSMEQGVAEVALYELAVANLIVGVTNLLPGLPLDGGWVLRAIVWKATGNMHTGTVVAAWCGRVLALTVIALPVLAEVVFDRTPGIFDFVIAGAVGFFLWMGSTQSLLQARVRRKLPTLQVRTLARRAIAVHAGTPISEAIRLAGVAQAGAVVVLDGAGKPHALVNEQAVASIAPNQLPWTTVSEVSTRIGAGHILGVNDTGEEILGSLRSNPASEYLVLDAHGDVYGVLATSDVERAFRNQ</sequence>
<protein>
    <recommendedName>
        <fullName evidence="14">Zinc metalloprotease</fullName>
    </recommendedName>
</protein>
<keyword evidence="12" id="KW-0129">CBS domain</keyword>
<keyword evidence="4 14" id="KW-0645">Protease</keyword>
<evidence type="ECO:0000256" key="10">
    <source>
        <dbReference type="ARBA" id="ARBA00022989"/>
    </source>
</evidence>
<keyword evidence="10 14" id="KW-1133">Transmembrane helix</keyword>
<dbReference type="InterPro" id="IPR046342">
    <property type="entry name" value="CBS_dom_sf"/>
</dbReference>
<keyword evidence="7" id="KW-0677">Repeat</keyword>
<evidence type="ECO:0000256" key="11">
    <source>
        <dbReference type="ARBA" id="ARBA00023049"/>
    </source>
</evidence>
<evidence type="ECO:0000256" key="14">
    <source>
        <dbReference type="PIRNR" id="PIRNR006404"/>
    </source>
</evidence>
<name>A0ABV6QMJ1_9ACTN</name>
<dbReference type="Proteomes" id="UP001589890">
    <property type="component" value="Unassembled WGS sequence"/>
</dbReference>
<dbReference type="EMBL" id="JBHLTC010000018">
    <property type="protein sequence ID" value="MFC0625860.1"/>
    <property type="molecule type" value="Genomic_DNA"/>
</dbReference>
<keyword evidence="13 14" id="KW-0472">Membrane</keyword>
<evidence type="ECO:0000256" key="13">
    <source>
        <dbReference type="ARBA" id="ARBA00023136"/>
    </source>
</evidence>
<comment type="cofactor">
    <cofactor evidence="14">
        <name>Zn(2+)</name>
        <dbReference type="ChEBI" id="CHEBI:29105"/>
    </cofactor>
    <text evidence="14">Binds 1 zinc ion per subunit.</text>
</comment>
<feature type="transmembrane region" description="Helical" evidence="14">
    <location>
        <begin position="228"/>
        <end position="250"/>
    </location>
</feature>
<keyword evidence="5 14" id="KW-0812">Transmembrane</keyword>
<evidence type="ECO:0000259" key="15">
    <source>
        <dbReference type="Pfam" id="PF02163"/>
    </source>
</evidence>
<evidence type="ECO:0000256" key="4">
    <source>
        <dbReference type="ARBA" id="ARBA00022670"/>
    </source>
</evidence>
<dbReference type="Pfam" id="PF02163">
    <property type="entry name" value="Peptidase_M50"/>
    <property type="match status" value="2"/>
</dbReference>
<keyword evidence="11 14" id="KW-0482">Metalloprotease</keyword>
<feature type="transmembrane region" description="Helical" evidence="14">
    <location>
        <begin position="35"/>
        <end position="53"/>
    </location>
</feature>
<evidence type="ECO:0000256" key="1">
    <source>
        <dbReference type="ARBA" id="ARBA00004651"/>
    </source>
</evidence>
<dbReference type="PANTHER" id="PTHR39188:SF3">
    <property type="entry name" value="STAGE IV SPORULATION PROTEIN FB"/>
    <property type="match status" value="1"/>
</dbReference>
<evidence type="ECO:0000313" key="16">
    <source>
        <dbReference type="EMBL" id="MFC0625860.1"/>
    </source>
</evidence>
<evidence type="ECO:0000256" key="5">
    <source>
        <dbReference type="ARBA" id="ARBA00022692"/>
    </source>
</evidence>
<dbReference type="GO" id="GO:0008233">
    <property type="term" value="F:peptidase activity"/>
    <property type="evidence" value="ECO:0007669"/>
    <property type="project" value="UniProtKB-KW"/>
</dbReference>
<proteinExistence type="inferred from homology"/>
<evidence type="ECO:0000313" key="17">
    <source>
        <dbReference type="Proteomes" id="UP001589890"/>
    </source>
</evidence>
<evidence type="ECO:0000256" key="3">
    <source>
        <dbReference type="ARBA" id="ARBA00022475"/>
    </source>
</evidence>
<accession>A0ABV6QMJ1</accession>
<reference evidence="16 17" key="1">
    <citation type="submission" date="2024-09" db="EMBL/GenBank/DDBJ databases">
        <authorList>
            <person name="Sun Q."/>
            <person name="Mori K."/>
        </authorList>
    </citation>
    <scope>NUCLEOTIDE SEQUENCE [LARGE SCALE GENOMIC DNA]</scope>
    <source>
        <strain evidence="16 17">CGMCC 1.15906</strain>
    </source>
</reference>
<dbReference type="GO" id="GO:0006508">
    <property type="term" value="P:proteolysis"/>
    <property type="evidence" value="ECO:0007669"/>
    <property type="project" value="UniProtKB-KW"/>
</dbReference>
<evidence type="ECO:0000256" key="8">
    <source>
        <dbReference type="ARBA" id="ARBA00022801"/>
    </source>
</evidence>
<dbReference type="RefSeq" id="WP_380048693.1">
    <property type="nucleotide sequence ID" value="NZ_JBHLTC010000018.1"/>
</dbReference>
<evidence type="ECO:0000256" key="7">
    <source>
        <dbReference type="ARBA" id="ARBA00022737"/>
    </source>
</evidence>
<dbReference type="Gene3D" id="3.10.580.10">
    <property type="entry name" value="CBS-domain"/>
    <property type="match status" value="1"/>
</dbReference>
<feature type="transmembrane region" description="Helical" evidence="14">
    <location>
        <begin position="65"/>
        <end position="85"/>
    </location>
</feature>
<dbReference type="PANTHER" id="PTHR39188">
    <property type="entry name" value="MEMBRANE-ASSOCIATED ZINC METALLOPROTEASE M50B"/>
    <property type="match status" value="1"/>
</dbReference>
<dbReference type="InterPro" id="IPR016483">
    <property type="entry name" value="UCP006404_Pept_M50_CBS"/>
</dbReference>
<feature type="transmembrane region" description="Helical" evidence="14">
    <location>
        <begin position="163"/>
        <end position="186"/>
    </location>
</feature>